<dbReference type="Proteomes" id="UP000663881">
    <property type="component" value="Unassembled WGS sequence"/>
</dbReference>
<name>A0A820M4C1_9BILA</name>
<sequence>MKQFSSDERRHFKQVVAAHIHQSALTPTGSPANIRKNSAIVPHDTQITRPNKLTLDGDNSSITNVLPTVNNIIQIQDKSKATTNIFRPTSRITVSNEKDKQTLPMITSLPSNASSALSTLTDDVESVINNTQEAFQKTMSSADAYLLSSARLSREMEQYYAARKRELLTQI</sequence>
<organism evidence="1 2">
    <name type="scientific">Adineta steineri</name>
    <dbReference type="NCBI Taxonomy" id="433720"/>
    <lineage>
        <taxon>Eukaryota</taxon>
        <taxon>Metazoa</taxon>
        <taxon>Spiralia</taxon>
        <taxon>Gnathifera</taxon>
        <taxon>Rotifera</taxon>
        <taxon>Eurotatoria</taxon>
        <taxon>Bdelloidea</taxon>
        <taxon>Adinetida</taxon>
        <taxon>Adinetidae</taxon>
        <taxon>Adineta</taxon>
    </lineage>
</organism>
<gene>
    <name evidence="1" type="ORF">OKA104_LOCUS49625</name>
</gene>
<accession>A0A820M4C1</accession>
<dbReference type="AlphaFoldDB" id="A0A820M4C1"/>
<proteinExistence type="predicted"/>
<feature type="non-terminal residue" evidence="1">
    <location>
        <position position="1"/>
    </location>
</feature>
<dbReference type="EMBL" id="CAJOAY010023519">
    <property type="protein sequence ID" value="CAF4366835.1"/>
    <property type="molecule type" value="Genomic_DNA"/>
</dbReference>
<reference evidence="1" key="1">
    <citation type="submission" date="2021-02" db="EMBL/GenBank/DDBJ databases">
        <authorList>
            <person name="Nowell W R."/>
        </authorList>
    </citation>
    <scope>NUCLEOTIDE SEQUENCE</scope>
</reference>
<evidence type="ECO:0000313" key="1">
    <source>
        <dbReference type="EMBL" id="CAF4366835.1"/>
    </source>
</evidence>
<comment type="caution">
    <text evidence="1">The sequence shown here is derived from an EMBL/GenBank/DDBJ whole genome shotgun (WGS) entry which is preliminary data.</text>
</comment>
<evidence type="ECO:0000313" key="2">
    <source>
        <dbReference type="Proteomes" id="UP000663881"/>
    </source>
</evidence>
<protein>
    <submittedName>
        <fullName evidence="1">Uncharacterized protein</fullName>
    </submittedName>
</protein>